<dbReference type="SUPFAM" id="SSF103481">
    <property type="entry name" value="Multidrug resistance efflux transporter EmrE"/>
    <property type="match status" value="1"/>
</dbReference>
<evidence type="ECO:0008006" key="9">
    <source>
        <dbReference type="Google" id="ProtNLM"/>
    </source>
</evidence>
<feature type="region of interest" description="Disordered" evidence="5">
    <location>
        <begin position="408"/>
        <end position="430"/>
    </location>
</feature>
<evidence type="ECO:0000256" key="1">
    <source>
        <dbReference type="ARBA" id="ARBA00004141"/>
    </source>
</evidence>
<dbReference type="OrthoDB" id="6428174at2759"/>
<feature type="transmembrane region" description="Helical" evidence="6">
    <location>
        <begin position="75"/>
        <end position="96"/>
    </location>
</feature>
<evidence type="ECO:0000256" key="3">
    <source>
        <dbReference type="ARBA" id="ARBA00022989"/>
    </source>
</evidence>
<evidence type="ECO:0000256" key="2">
    <source>
        <dbReference type="ARBA" id="ARBA00022692"/>
    </source>
</evidence>
<keyword evidence="8" id="KW-1185">Reference proteome</keyword>
<keyword evidence="4 6" id="KW-0472">Membrane</keyword>
<dbReference type="EMBL" id="MBFT01000527">
    <property type="protein sequence ID" value="PVU89699.1"/>
    <property type="molecule type" value="Genomic_DNA"/>
</dbReference>
<keyword evidence="2 6" id="KW-0812">Transmembrane</keyword>
<dbReference type="PANTHER" id="PTHR12570">
    <property type="match status" value="1"/>
</dbReference>
<dbReference type="Proteomes" id="UP000245699">
    <property type="component" value="Unassembled WGS sequence"/>
</dbReference>
<feature type="transmembrane region" description="Helical" evidence="6">
    <location>
        <begin position="171"/>
        <end position="199"/>
    </location>
</feature>
<feature type="transmembrane region" description="Helical" evidence="6">
    <location>
        <begin position="50"/>
        <end position="69"/>
    </location>
</feature>
<evidence type="ECO:0000313" key="7">
    <source>
        <dbReference type="EMBL" id="PVU89699.1"/>
    </source>
</evidence>
<dbReference type="AlphaFoldDB" id="A0A2T9YBK8"/>
<sequence length="430" mass="47086">MEQKYIGMILAILSSISIGSSFVLTKMGLNDTSRKYGSATKGLAYFKSHIWWLGMFSMAVGEFANFAAYSFAPAILVTPLGALSVIVGAVLASIFLGERINSVGKSGCALCLLGSLQVVVNSPEDPNITSVEQIMVFVRKPLFMFYFFICLAVILLFIYKLSPKYGKKTPIVYITICSLAGSFTVVACKALGIAIKLTISGHNQLVYISTYFFLASVLGCIMLQLNYFNKALEAFNTNIVTPIYYVFFTTLTIVSTTILFEGFSGTKQAFLSITSGFLTLFIGVYLLNHSKEKSDVISDLRNSVATPYNNDSSSSSFDLDELDFGNKYTDSLNPSSGGTSPVTLNNRYSKVPSNFKSSREFETTIYVDEDIPETQDIQTHDLLKKLNSRTSEDDNGAIQFFDVAGSESSSKLNFSPISTLNSSSDSLHQN</sequence>
<gene>
    <name evidence="7" type="ORF">BB559_004986</name>
</gene>
<organism evidence="7 8">
    <name type="scientific">Furculomyces boomerangus</name>
    <dbReference type="NCBI Taxonomy" id="61424"/>
    <lineage>
        <taxon>Eukaryota</taxon>
        <taxon>Fungi</taxon>
        <taxon>Fungi incertae sedis</taxon>
        <taxon>Zoopagomycota</taxon>
        <taxon>Kickxellomycotina</taxon>
        <taxon>Harpellomycetes</taxon>
        <taxon>Harpellales</taxon>
        <taxon>Harpellaceae</taxon>
        <taxon>Furculomyces</taxon>
    </lineage>
</organism>
<evidence type="ECO:0000256" key="4">
    <source>
        <dbReference type="ARBA" id="ARBA00023136"/>
    </source>
</evidence>
<comment type="subcellular location">
    <subcellularLocation>
        <location evidence="1">Membrane</location>
        <topology evidence="1">Multi-pass membrane protein</topology>
    </subcellularLocation>
</comment>
<feature type="transmembrane region" description="Helical" evidence="6">
    <location>
        <begin position="142"/>
        <end position="159"/>
    </location>
</feature>
<comment type="caution">
    <text evidence="7">The sequence shown here is derived from an EMBL/GenBank/DDBJ whole genome shotgun (WGS) entry which is preliminary data.</text>
</comment>
<evidence type="ECO:0000256" key="5">
    <source>
        <dbReference type="SAM" id="MobiDB-lite"/>
    </source>
</evidence>
<reference evidence="7 8" key="1">
    <citation type="journal article" date="2018" name="MBio">
        <title>Comparative Genomics Reveals the Core Gene Toolbox for the Fungus-Insect Symbiosis.</title>
        <authorList>
            <person name="Wang Y."/>
            <person name="Stata M."/>
            <person name="Wang W."/>
            <person name="Stajich J.E."/>
            <person name="White M.M."/>
            <person name="Moncalvo J.M."/>
        </authorList>
    </citation>
    <scope>NUCLEOTIDE SEQUENCE [LARGE SCALE GENOMIC DNA]</scope>
    <source>
        <strain evidence="7 8">AUS-77-4</strain>
    </source>
</reference>
<feature type="transmembrane region" description="Helical" evidence="6">
    <location>
        <begin position="243"/>
        <end position="263"/>
    </location>
</feature>
<evidence type="ECO:0000313" key="8">
    <source>
        <dbReference type="Proteomes" id="UP000245699"/>
    </source>
</evidence>
<dbReference type="Pfam" id="PF05653">
    <property type="entry name" value="Mg_trans_NIPA"/>
    <property type="match status" value="1"/>
</dbReference>
<feature type="transmembrane region" description="Helical" evidence="6">
    <location>
        <begin position="6"/>
        <end position="29"/>
    </location>
</feature>
<evidence type="ECO:0000256" key="6">
    <source>
        <dbReference type="SAM" id="Phobius"/>
    </source>
</evidence>
<protein>
    <recommendedName>
        <fullName evidence="9">DUF803-domain-containing protein</fullName>
    </recommendedName>
</protein>
<keyword evidence="3 6" id="KW-1133">Transmembrane helix</keyword>
<feature type="transmembrane region" description="Helical" evidence="6">
    <location>
        <begin position="269"/>
        <end position="287"/>
    </location>
</feature>
<feature type="transmembrane region" description="Helical" evidence="6">
    <location>
        <begin position="205"/>
        <end position="223"/>
    </location>
</feature>
<dbReference type="GO" id="GO:0016020">
    <property type="term" value="C:membrane"/>
    <property type="evidence" value="ECO:0007669"/>
    <property type="project" value="UniProtKB-SubCell"/>
</dbReference>
<dbReference type="GO" id="GO:0015095">
    <property type="term" value="F:magnesium ion transmembrane transporter activity"/>
    <property type="evidence" value="ECO:0007669"/>
    <property type="project" value="InterPro"/>
</dbReference>
<accession>A0A2T9YBK8</accession>
<dbReference type="PANTHER" id="PTHR12570:SF92">
    <property type="entry name" value="SPICHTHYIN, ISOFORM B"/>
    <property type="match status" value="1"/>
</dbReference>
<dbReference type="InterPro" id="IPR008521">
    <property type="entry name" value="Mg_trans_NIPA"/>
</dbReference>
<dbReference type="InterPro" id="IPR037185">
    <property type="entry name" value="EmrE-like"/>
</dbReference>
<name>A0A2T9YBK8_9FUNG</name>
<proteinExistence type="predicted"/>